<comment type="caution">
    <text evidence="8">The sequence shown here is derived from an EMBL/GenBank/DDBJ whole genome shotgun (WGS) entry which is preliminary data.</text>
</comment>
<evidence type="ECO:0000256" key="7">
    <source>
        <dbReference type="SAM" id="Phobius"/>
    </source>
</evidence>
<evidence type="ECO:0000256" key="1">
    <source>
        <dbReference type="ARBA" id="ARBA00006586"/>
    </source>
</evidence>
<dbReference type="PANTHER" id="PTHR34218">
    <property type="entry name" value="PEPTIDASE S45 PENICILLIN AMIDASE"/>
    <property type="match status" value="1"/>
</dbReference>
<keyword evidence="7" id="KW-0812">Transmembrane</keyword>
<comment type="subunit">
    <text evidence="4">Heterodimer of an alpha subunit and a beta subunit processed from the same precursor.</text>
</comment>
<dbReference type="InterPro" id="IPR002692">
    <property type="entry name" value="S45"/>
</dbReference>
<dbReference type="InterPro" id="IPR029055">
    <property type="entry name" value="Ntn_hydrolases_N"/>
</dbReference>
<comment type="cofactor">
    <cofactor evidence="6">
        <name>Ca(2+)</name>
        <dbReference type="ChEBI" id="CHEBI:29108"/>
    </cofactor>
    <text evidence="6">Binds 1 Ca(2+) ion per dimer.</text>
</comment>
<protein>
    <submittedName>
        <fullName evidence="8">Peptidase S45</fullName>
    </submittedName>
</protein>
<dbReference type="Gene3D" id="3.60.20.10">
    <property type="entry name" value="Glutamine Phosphoribosylpyrophosphate, subunit 1, domain 1"/>
    <property type="match status" value="1"/>
</dbReference>
<evidence type="ECO:0000313" key="9">
    <source>
        <dbReference type="Proteomes" id="UP000077628"/>
    </source>
</evidence>
<proteinExistence type="inferred from homology"/>
<sequence length="807" mass="88416">MRRVTKWGLYVGSAVLALATVAAGLGYWWLARSLPDLDGERRLPGLVAPASIVTDRHGIPLISADSRVDAARVLGYLTARDRLFQMDLMRRKNAGLLAEVFGAMALPSDIQARTYGFSDLARRVLTKLPQAHRDYLEAYADGVNSYLTQNPVLPFEFDVLSYRPEPWKPEHSLLIVLGMFENLTARVESGERMLSVMAQTLPVDVVEFLTPDSDRYTDSLMRHTLSLRPPRQVPVAALQTLLARRDAATGSLAAAPAETLAGSNAWAVAGAKTVDGRAILANDMHLGISVPNIWYRVELDYPKVRAAGLNLPGTPILVVGSNRHVAWGMTNLAGDFLDLVRLEINPDDADQYRVGAEWRTFGERRETISVKGGESKIVTVRETIWGPVARQDLLGRSVAIHWAALDADAVNLEIMALEQSETLSQALDIANRGGGPQLNVLLADDVGHIAWTVTGKIPRRFGGDGAVSRSWADAQTGWRGYLAPGEMPRVIDPPEGYLLSANERRFAADFPVPVGHQFAPGFRAYRINQRLAQMTQPSEWTLFNLQQDTDTEFYAYYQQLALQLLTPEVLAQRPALSGLRDYLLSWNGRADTGSLGLPVLIEFRKQLIDTVFTPFLSACKQADPSFVYAWSYVDTPLQALLNARPAVLLPDPGARSWEAFLLARLEASAAAVASRFPGLPLMELTWGRQNVVGHAHPFSKAVSALADLLDMPRQPLAGCGGYCVRVTGPDFGASERLIVSPNHFQEAILHMPGGQSGHPLSPYYRDQQPYWLAGLPLALTVGRPEHTLLFNPVPAAGQNSAAASPIR</sequence>
<dbReference type="AlphaFoldDB" id="A0A177P3H4"/>
<dbReference type="CDD" id="cd03747">
    <property type="entry name" value="Ntn_PGA_like"/>
    <property type="match status" value="1"/>
</dbReference>
<dbReference type="InterPro" id="IPR023343">
    <property type="entry name" value="Penicillin_amidase_dom1"/>
</dbReference>
<dbReference type="Gene3D" id="1.10.439.10">
    <property type="entry name" value="Penicillin Amidohydrolase, domain 1"/>
    <property type="match status" value="1"/>
</dbReference>
<dbReference type="Gene3D" id="2.30.120.10">
    <property type="match status" value="1"/>
</dbReference>
<dbReference type="InterPro" id="IPR014395">
    <property type="entry name" value="Pen/GL7ACA/AHL_acylase"/>
</dbReference>
<dbReference type="GO" id="GO:0046872">
    <property type="term" value="F:metal ion binding"/>
    <property type="evidence" value="ECO:0007669"/>
    <property type="project" value="UniProtKB-KW"/>
</dbReference>
<evidence type="ECO:0000256" key="5">
    <source>
        <dbReference type="PIRSR" id="PIRSR001227-1"/>
    </source>
</evidence>
<feature type="transmembrane region" description="Helical" evidence="7">
    <location>
        <begin position="7"/>
        <end position="30"/>
    </location>
</feature>
<dbReference type="PIRSF" id="PIRSF001227">
    <property type="entry name" value="Pen_acylase"/>
    <property type="match status" value="1"/>
</dbReference>
<dbReference type="SUPFAM" id="SSF56235">
    <property type="entry name" value="N-terminal nucleophile aminohydrolases (Ntn hydrolases)"/>
    <property type="match status" value="1"/>
</dbReference>
<keyword evidence="3" id="KW-0865">Zymogen</keyword>
<feature type="active site" description="Nucleophile" evidence="5">
    <location>
        <position position="263"/>
    </location>
</feature>
<keyword evidence="6" id="KW-0479">Metal-binding</keyword>
<dbReference type="InterPro" id="IPR043147">
    <property type="entry name" value="Penicillin_amidase_A-knob"/>
</dbReference>
<evidence type="ECO:0000256" key="3">
    <source>
        <dbReference type="ARBA" id="ARBA00023145"/>
    </source>
</evidence>
<evidence type="ECO:0000256" key="4">
    <source>
        <dbReference type="ARBA" id="ARBA00038735"/>
    </source>
</evidence>
<dbReference type="STRING" id="702114.A1355_20210"/>
<dbReference type="Gene3D" id="1.10.1400.10">
    <property type="match status" value="1"/>
</dbReference>
<reference evidence="9" key="1">
    <citation type="submission" date="2016-03" db="EMBL/GenBank/DDBJ databases">
        <authorList>
            <person name="Heylen K."/>
            <person name="De Vos P."/>
            <person name="Vekeman B."/>
        </authorList>
    </citation>
    <scope>NUCLEOTIDE SEQUENCE [LARGE SCALE GENOMIC DNA]</scope>
    <source>
        <strain evidence="9">R-45383</strain>
    </source>
</reference>
<keyword evidence="9" id="KW-1185">Reference proteome</keyword>
<evidence type="ECO:0000256" key="2">
    <source>
        <dbReference type="ARBA" id="ARBA00022801"/>
    </source>
</evidence>
<dbReference type="EMBL" id="LUUK01000042">
    <property type="protein sequence ID" value="OAI24816.1"/>
    <property type="molecule type" value="Genomic_DNA"/>
</dbReference>
<feature type="binding site" evidence="6">
    <location>
        <position position="335"/>
    </location>
    <ligand>
        <name>Ca(2+)</name>
        <dbReference type="ChEBI" id="CHEBI:29108"/>
    </ligand>
</feature>
<dbReference type="GO" id="GO:0016811">
    <property type="term" value="F:hydrolase activity, acting on carbon-nitrogen (but not peptide) bonds, in linear amides"/>
    <property type="evidence" value="ECO:0007669"/>
    <property type="project" value="InterPro"/>
</dbReference>
<gene>
    <name evidence="8" type="ORF">A1355_20210</name>
</gene>
<evidence type="ECO:0000313" key="8">
    <source>
        <dbReference type="EMBL" id="OAI24816.1"/>
    </source>
</evidence>
<keyword evidence="2" id="KW-0378">Hydrolase</keyword>
<dbReference type="RefSeq" id="WP_064025292.1">
    <property type="nucleotide sequence ID" value="NZ_LUUK01000042.1"/>
</dbReference>
<dbReference type="Pfam" id="PF01804">
    <property type="entry name" value="Penicil_amidase"/>
    <property type="match status" value="1"/>
</dbReference>
<dbReference type="OrthoDB" id="9760084at2"/>
<dbReference type="Proteomes" id="UP000077628">
    <property type="component" value="Unassembled WGS sequence"/>
</dbReference>
<keyword evidence="6" id="KW-0106">Calcium</keyword>
<keyword evidence="7" id="KW-0472">Membrane</keyword>
<dbReference type="GO" id="GO:0017000">
    <property type="term" value="P:antibiotic biosynthetic process"/>
    <property type="evidence" value="ECO:0007669"/>
    <property type="project" value="InterPro"/>
</dbReference>
<organism evidence="8 9">
    <name type="scientific">Methylomonas koyamae</name>
    <dbReference type="NCBI Taxonomy" id="702114"/>
    <lineage>
        <taxon>Bacteria</taxon>
        <taxon>Pseudomonadati</taxon>
        <taxon>Pseudomonadota</taxon>
        <taxon>Gammaproteobacteria</taxon>
        <taxon>Methylococcales</taxon>
        <taxon>Methylococcaceae</taxon>
        <taxon>Methylomonas</taxon>
    </lineage>
</organism>
<accession>A0A177P3H4</accession>
<name>A0A177P3H4_9GAMM</name>
<dbReference type="PANTHER" id="PTHR34218:SF4">
    <property type="entry name" value="ACYL-HOMOSERINE LACTONE ACYLASE QUIP"/>
    <property type="match status" value="1"/>
</dbReference>
<evidence type="ECO:0000256" key="6">
    <source>
        <dbReference type="PIRSR" id="PIRSR001227-2"/>
    </source>
</evidence>
<comment type="similarity">
    <text evidence="1">Belongs to the peptidase S45 family.</text>
</comment>
<feature type="binding site" evidence="6">
    <location>
        <position position="338"/>
    </location>
    <ligand>
        <name>Ca(2+)</name>
        <dbReference type="ChEBI" id="CHEBI:29108"/>
    </ligand>
</feature>
<dbReference type="InterPro" id="IPR043146">
    <property type="entry name" value="Penicillin_amidase_N_B-knob"/>
</dbReference>
<keyword evidence="7" id="KW-1133">Transmembrane helix</keyword>